<dbReference type="RefSeq" id="WP_051965659.1">
    <property type="nucleotide sequence ID" value="NZ_CP045798.1"/>
</dbReference>
<evidence type="ECO:0000256" key="6">
    <source>
        <dbReference type="ARBA" id="ARBA00022989"/>
    </source>
</evidence>
<evidence type="ECO:0000256" key="3">
    <source>
        <dbReference type="ARBA" id="ARBA00022448"/>
    </source>
</evidence>
<dbReference type="EMBL" id="CP045798">
    <property type="protein sequence ID" value="QNB45312.1"/>
    <property type="molecule type" value="Genomic_DNA"/>
</dbReference>
<evidence type="ECO:0000256" key="4">
    <source>
        <dbReference type="ARBA" id="ARBA00022475"/>
    </source>
</evidence>
<evidence type="ECO:0000313" key="9">
    <source>
        <dbReference type="EMBL" id="QNB45312.1"/>
    </source>
</evidence>
<keyword evidence="4" id="KW-1003">Cell membrane</keyword>
<feature type="transmembrane region" description="Helical" evidence="8">
    <location>
        <begin position="146"/>
        <end position="167"/>
    </location>
</feature>
<dbReference type="GO" id="GO:0005886">
    <property type="term" value="C:plasma membrane"/>
    <property type="evidence" value="ECO:0007669"/>
    <property type="project" value="UniProtKB-SubCell"/>
</dbReference>
<proteinExistence type="inferred from homology"/>
<evidence type="ECO:0000256" key="7">
    <source>
        <dbReference type="ARBA" id="ARBA00023136"/>
    </source>
</evidence>
<dbReference type="OrthoDB" id="9793390at2"/>
<feature type="transmembrane region" description="Helical" evidence="8">
    <location>
        <begin position="208"/>
        <end position="225"/>
    </location>
</feature>
<comment type="subcellular location">
    <subcellularLocation>
        <location evidence="1">Cell membrane</location>
        <topology evidence="1">Multi-pass membrane protein</topology>
    </subcellularLocation>
</comment>
<reference evidence="9 10" key="1">
    <citation type="journal article" date="2019" name="Front. Microbiol.">
        <title>Thermoanaerosceptrum fracticalcis gen. nov. sp. nov., a Novel Fumarate-Fermenting Microorganism From a Deep Fractured Carbonate Aquifer of the US Great Basin.</title>
        <authorList>
            <person name="Hamilton-Brehm S.D."/>
            <person name="Stewart L.E."/>
            <person name="Zavarin M."/>
            <person name="Caldwell M."/>
            <person name="Lawson P.A."/>
            <person name="Onstott T.C."/>
            <person name="Grzymski J."/>
            <person name="Neveux I."/>
            <person name="Lollar B.S."/>
            <person name="Russell C.E."/>
            <person name="Moser D.P."/>
        </authorList>
    </citation>
    <scope>NUCLEOTIDE SEQUENCE [LARGE SCALE GENOMIC DNA]</scope>
    <source>
        <strain evidence="9 10">DRI-13</strain>
    </source>
</reference>
<feature type="transmembrane region" description="Helical" evidence="8">
    <location>
        <begin position="28"/>
        <end position="46"/>
    </location>
</feature>
<evidence type="ECO:0000256" key="8">
    <source>
        <dbReference type="SAM" id="Phobius"/>
    </source>
</evidence>
<evidence type="ECO:0000256" key="1">
    <source>
        <dbReference type="ARBA" id="ARBA00004651"/>
    </source>
</evidence>
<keyword evidence="3" id="KW-0813">Transport</keyword>
<feature type="transmembrane region" description="Helical" evidence="8">
    <location>
        <begin position="5"/>
        <end position="22"/>
    </location>
</feature>
<dbReference type="KEGG" id="tfr:BR63_02690"/>
<feature type="transmembrane region" description="Helical" evidence="8">
    <location>
        <begin position="298"/>
        <end position="331"/>
    </location>
</feature>
<protein>
    <submittedName>
        <fullName evidence="9">AI-2E family transporter</fullName>
    </submittedName>
</protein>
<feature type="transmembrane region" description="Helical" evidence="8">
    <location>
        <begin position="231"/>
        <end position="259"/>
    </location>
</feature>
<keyword evidence="7 8" id="KW-0472">Membrane</keyword>
<dbReference type="Pfam" id="PF01594">
    <property type="entry name" value="AI-2E_transport"/>
    <property type="match status" value="1"/>
</dbReference>
<sequence length="339" mass="38298">MNYKILRIPGTLLVLLLLFWFLWSVRAILTPFFIGFIIAYILDPFVDILEQSRIPRAWAIIFIYFFFMGAFLLIIFYALPIILVDLNKLIEVVPEYTRFIQDTIREIQKEYSRVPIPDSIRQVTDETIVRGESLVISLIQGLVQGIIHFFSQSFNFILAPILSFYILKEFNNLGKYALMFIPVRFRAEAAQIASEINLVLRKFIRGNLLVAFLVAILTTLGMYLIGMDFPVLLGIVVGVTNFIPYFGAIIGTIPAFLLALIKSKWLALYVLGVMFLVQQIEGNIISPKVLGDCVGLHPLVIIFALLAGGQLWGLAGLVVAIPLAAISKILLKHIFVRLF</sequence>
<comment type="similarity">
    <text evidence="2">Belongs to the autoinducer-2 exporter (AI-2E) (TC 2.A.86) family.</text>
</comment>
<dbReference type="AlphaFoldDB" id="A0A7G6DZQ8"/>
<evidence type="ECO:0000313" key="10">
    <source>
        <dbReference type="Proteomes" id="UP000515847"/>
    </source>
</evidence>
<dbReference type="Proteomes" id="UP000515847">
    <property type="component" value="Chromosome"/>
</dbReference>
<accession>A0A7G6DZQ8</accession>
<gene>
    <name evidence="9" type="ORF">BR63_02690</name>
</gene>
<name>A0A7G6DZQ8_THEFR</name>
<evidence type="ECO:0000256" key="2">
    <source>
        <dbReference type="ARBA" id="ARBA00009773"/>
    </source>
</evidence>
<evidence type="ECO:0000256" key="5">
    <source>
        <dbReference type="ARBA" id="ARBA00022692"/>
    </source>
</evidence>
<dbReference type="PANTHER" id="PTHR21716">
    <property type="entry name" value="TRANSMEMBRANE PROTEIN"/>
    <property type="match status" value="1"/>
</dbReference>
<dbReference type="InterPro" id="IPR002549">
    <property type="entry name" value="AI-2E-like"/>
</dbReference>
<dbReference type="GO" id="GO:0055085">
    <property type="term" value="P:transmembrane transport"/>
    <property type="evidence" value="ECO:0007669"/>
    <property type="project" value="TreeGrafter"/>
</dbReference>
<feature type="transmembrane region" description="Helical" evidence="8">
    <location>
        <begin position="266"/>
        <end position="286"/>
    </location>
</feature>
<keyword evidence="5 8" id="KW-0812">Transmembrane</keyword>
<organism evidence="9 10">
    <name type="scientific">Thermanaerosceptrum fracticalcis</name>
    <dbReference type="NCBI Taxonomy" id="1712410"/>
    <lineage>
        <taxon>Bacteria</taxon>
        <taxon>Bacillati</taxon>
        <taxon>Bacillota</taxon>
        <taxon>Clostridia</taxon>
        <taxon>Eubacteriales</taxon>
        <taxon>Peptococcaceae</taxon>
        <taxon>Thermanaerosceptrum</taxon>
    </lineage>
</organism>
<keyword evidence="6 8" id="KW-1133">Transmembrane helix</keyword>
<keyword evidence="10" id="KW-1185">Reference proteome</keyword>
<dbReference type="PANTHER" id="PTHR21716:SF53">
    <property type="entry name" value="PERMEASE PERM-RELATED"/>
    <property type="match status" value="1"/>
</dbReference>
<feature type="transmembrane region" description="Helical" evidence="8">
    <location>
        <begin position="58"/>
        <end position="79"/>
    </location>
</feature>